<protein>
    <submittedName>
        <fullName evidence="2">Antibiotic biosynthesis monooxygenase</fullName>
    </submittedName>
</protein>
<proteinExistence type="predicted"/>
<feature type="domain" description="ABM" evidence="1">
    <location>
        <begin position="42"/>
        <end position="97"/>
    </location>
</feature>
<evidence type="ECO:0000313" key="3">
    <source>
        <dbReference type="Proteomes" id="UP000316806"/>
    </source>
</evidence>
<dbReference type="Proteomes" id="UP000316806">
    <property type="component" value="Chromosome"/>
</dbReference>
<dbReference type="RefSeq" id="WP_144004278.1">
    <property type="nucleotide sequence ID" value="NZ_CP040916.1"/>
</dbReference>
<dbReference type="InterPro" id="IPR007138">
    <property type="entry name" value="ABM_dom"/>
</dbReference>
<keyword evidence="2" id="KW-0560">Oxidoreductase</keyword>
<dbReference type="PANTHER" id="PTHR37811">
    <property type="entry name" value="BLL5343 PROTEIN"/>
    <property type="match status" value="1"/>
</dbReference>
<dbReference type="SUPFAM" id="SSF54909">
    <property type="entry name" value="Dimeric alpha+beta barrel"/>
    <property type="match status" value="1"/>
</dbReference>
<keyword evidence="2" id="KW-0503">Monooxygenase</keyword>
<dbReference type="GO" id="GO:0004497">
    <property type="term" value="F:monooxygenase activity"/>
    <property type="evidence" value="ECO:0007669"/>
    <property type="project" value="UniProtKB-KW"/>
</dbReference>
<gene>
    <name evidence="2" type="ORF">FH965_19205</name>
</gene>
<dbReference type="InterPro" id="IPR011008">
    <property type="entry name" value="Dimeric_a/b-barrel"/>
</dbReference>
<accession>A0A516R9U3</accession>
<dbReference type="InterPro" id="IPR052936">
    <property type="entry name" value="Jasmonate_Hydroxylase-like"/>
</dbReference>
<name>A0A516R9U3_STRST</name>
<dbReference type="AlphaFoldDB" id="A0A516R9U3"/>
<evidence type="ECO:0000259" key="1">
    <source>
        <dbReference type="Pfam" id="PF03992"/>
    </source>
</evidence>
<dbReference type="EMBL" id="CP040916">
    <property type="protein sequence ID" value="QDQ12426.1"/>
    <property type="molecule type" value="Genomic_DNA"/>
</dbReference>
<dbReference type="PANTHER" id="PTHR37811:SF2">
    <property type="entry name" value="ABM DOMAIN-CONTAINING PROTEIN"/>
    <property type="match status" value="1"/>
</dbReference>
<sequence length="133" mass="14698">MTDHQLTDRGTADAAEPVGPFEPPYYSVVFTARRIEGDHGYAETSQRMDELVETLPGFLGVDSAGTPGGLGITVAYFRDLDAIKAWRDDPEHRVARKRGREEWFERYVVHVGKVERSYGGRREAEAGVAGGGE</sequence>
<organism evidence="2 3">
    <name type="scientific">Streptomyces spectabilis</name>
    <dbReference type="NCBI Taxonomy" id="68270"/>
    <lineage>
        <taxon>Bacteria</taxon>
        <taxon>Bacillati</taxon>
        <taxon>Actinomycetota</taxon>
        <taxon>Actinomycetes</taxon>
        <taxon>Kitasatosporales</taxon>
        <taxon>Streptomycetaceae</taxon>
        <taxon>Streptomyces</taxon>
    </lineage>
</organism>
<dbReference type="Gene3D" id="3.30.70.100">
    <property type="match status" value="1"/>
</dbReference>
<reference evidence="2 3" key="1">
    <citation type="journal article" date="2019" name="J. Ind. Microbiol. Biotechnol.">
        <title>The complete genomic sequence of Streptomyces spectabilis NRRL-2792 and identification of secondary metabolite biosynthetic gene clusters.</title>
        <authorList>
            <person name="Sinha A."/>
            <person name="Phillips-Salemka S."/>
            <person name="Niraula T.A."/>
            <person name="Short K.A."/>
            <person name="Niraula N.P."/>
        </authorList>
    </citation>
    <scope>NUCLEOTIDE SEQUENCE [LARGE SCALE GENOMIC DNA]</scope>
    <source>
        <strain evidence="2 3">NRRL 2792</strain>
    </source>
</reference>
<evidence type="ECO:0000313" key="2">
    <source>
        <dbReference type="EMBL" id="QDQ12426.1"/>
    </source>
</evidence>
<dbReference type="Pfam" id="PF03992">
    <property type="entry name" value="ABM"/>
    <property type="match status" value="1"/>
</dbReference>